<evidence type="ECO:0000256" key="2">
    <source>
        <dbReference type="SAM" id="MobiDB-lite"/>
    </source>
</evidence>
<accession>A0A8H6VIA1</accession>
<keyword evidence="1" id="KW-0694">RNA-binding</keyword>
<feature type="compositionally biased region" description="Low complexity" evidence="2">
    <location>
        <begin position="795"/>
        <end position="806"/>
    </location>
</feature>
<protein>
    <submittedName>
        <fullName evidence="4">U2 snRNP-associated SURP motif-containing protein</fullName>
    </submittedName>
</protein>
<dbReference type="InterPro" id="IPR008942">
    <property type="entry name" value="ENTH_VHS"/>
</dbReference>
<proteinExistence type="predicted"/>
<evidence type="ECO:0000259" key="3">
    <source>
        <dbReference type="PROSITE" id="PS51391"/>
    </source>
</evidence>
<feature type="compositionally biased region" description="Low complexity" evidence="2">
    <location>
        <begin position="65"/>
        <end position="79"/>
    </location>
</feature>
<dbReference type="Pfam" id="PF04818">
    <property type="entry name" value="CID"/>
    <property type="match status" value="1"/>
</dbReference>
<comment type="caution">
    <text evidence="4">The sequence shown here is derived from an EMBL/GenBank/DDBJ whole genome shotgun (WGS) entry which is preliminary data.</text>
</comment>
<dbReference type="PANTHER" id="PTHR23140:SF0">
    <property type="entry name" value="U2 SNRNP-ASSOCIATED SURP MOTIF-CONTAINING PROTEIN"/>
    <property type="match status" value="1"/>
</dbReference>
<dbReference type="OrthoDB" id="377209at2759"/>
<dbReference type="EMBL" id="JABCIY010000219">
    <property type="protein sequence ID" value="KAF7187790.1"/>
    <property type="molecule type" value="Genomic_DNA"/>
</dbReference>
<feature type="compositionally biased region" description="Basic and acidic residues" evidence="2">
    <location>
        <begin position="449"/>
        <end position="464"/>
    </location>
</feature>
<keyword evidence="5" id="KW-1185">Reference proteome</keyword>
<dbReference type="InterPro" id="IPR051485">
    <property type="entry name" value="SR-CTD_assoc_factor"/>
</dbReference>
<feature type="region of interest" description="Disordered" evidence="2">
    <location>
        <begin position="274"/>
        <end position="300"/>
    </location>
</feature>
<dbReference type="SUPFAM" id="SSF109905">
    <property type="entry name" value="Surp module (SWAP domain)"/>
    <property type="match status" value="1"/>
</dbReference>
<feature type="compositionally biased region" description="Basic and acidic residues" evidence="2">
    <location>
        <begin position="114"/>
        <end position="152"/>
    </location>
</feature>
<feature type="compositionally biased region" description="Basic and acidic residues" evidence="2">
    <location>
        <begin position="679"/>
        <end position="704"/>
    </location>
</feature>
<feature type="region of interest" description="Disordered" evidence="2">
    <location>
        <begin position="543"/>
        <end position="576"/>
    </location>
</feature>
<evidence type="ECO:0000256" key="1">
    <source>
        <dbReference type="ARBA" id="ARBA00022884"/>
    </source>
</evidence>
<feature type="compositionally biased region" description="Basic and acidic residues" evidence="2">
    <location>
        <begin position="1"/>
        <end position="42"/>
    </location>
</feature>
<dbReference type="PANTHER" id="PTHR23140">
    <property type="entry name" value="RNA PROCESSING PROTEIN LD23810P"/>
    <property type="match status" value="1"/>
</dbReference>
<feature type="region of interest" description="Disordered" evidence="2">
    <location>
        <begin position="1"/>
        <end position="173"/>
    </location>
</feature>
<sequence length="832" mass="92191">MAEEENPKEFPDVKEKLSAPKKLSAFEKERLAQEEKRRREQAEAAAALKDFEDSFGGNDDDDYDGFPMGARGSYGASRGAYGGSRGGFGGPPRSGPGSLGPVPGPPPSLKRKRALDELREQQEARREQEAFAREYMGDARRDDPRDRERYAQDEEVEPEEDTAPRPTIQLSGLPLGTTEHHVRTIVEKHLSVHSVLIQPQSTVSKYSATAIATLSPETASTQIDTAVSALRDKYLGCGYRLSCSRHLSSTALQPGAVAMPATDVEPFGAQKVNPDQPRGGFNMRNAPPPSHFAPPDSYEARSRSYNQVPQATANIAVQPPIAISTIRAIHTIADRLLSESSPRRALQLESGLMAMPDVQNDERFAFLFDSQSPAGIYYRYLMWNDDENLDMLQEQKRMARGPERVIDDVVIDWNIKPGEVPFADLSRLGDALDHPSYVSSDEESDDEEERKFNTGRREGEGAAADNEKKYLSPLKIAKFAWLLSRVPATHTRLRVGDVAAISTFAINNAGVGADEIVDMLMLNIEKPFSTTQCGKFDSEDITQDEEDDYEPDEELPSIEETQSAEPTTKKDSDTDPSQSKLVALYLINDVLQNSATAGVRNAWRYRQLFEAAFRRQHTFKQLGRLGKELGWGRIKENQWQNKVRVLFDIWEHGSVFASDVFEAMKKEFFEQPAEEPADDNEKSEQGEKKNGLDPKHLAKFKRIEGTASPVTTASPALAPSIQTEDTDDVDGEPMQDLDGTPMDDLDGTPMDEDLDGEPMNDLDGSPMAEPSQTQRENDGTAMEVDEPAKDEPVPSTSKSGFSLKSSGEAKPAAPEPRRRKHAEDMFADSDED</sequence>
<feature type="region of interest" description="Disordered" evidence="2">
    <location>
        <begin position="671"/>
        <end position="832"/>
    </location>
</feature>
<evidence type="ECO:0000313" key="5">
    <source>
        <dbReference type="Proteomes" id="UP000660729"/>
    </source>
</evidence>
<dbReference type="AlphaFoldDB" id="A0A8H6VIA1"/>
<dbReference type="GO" id="GO:0005634">
    <property type="term" value="C:nucleus"/>
    <property type="evidence" value="ECO:0007669"/>
    <property type="project" value="TreeGrafter"/>
</dbReference>
<dbReference type="GO" id="GO:0006396">
    <property type="term" value="P:RNA processing"/>
    <property type="evidence" value="ECO:0007669"/>
    <property type="project" value="InterPro"/>
</dbReference>
<dbReference type="Gene3D" id="1.25.40.90">
    <property type="match status" value="1"/>
</dbReference>
<dbReference type="InterPro" id="IPR035967">
    <property type="entry name" value="SWAP/Surp_sf"/>
</dbReference>
<dbReference type="GO" id="GO:0003723">
    <property type="term" value="F:RNA binding"/>
    <property type="evidence" value="ECO:0007669"/>
    <property type="project" value="UniProtKB-KW"/>
</dbReference>
<evidence type="ECO:0000313" key="4">
    <source>
        <dbReference type="EMBL" id="KAF7187790.1"/>
    </source>
</evidence>
<reference evidence="4" key="1">
    <citation type="submission" date="2020-04" db="EMBL/GenBank/DDBJ databases">
        <title>Draft genome resource of the tomato pathogen Pseudocercospora fuligena.</title>
        <authorList>
            <person name="Zaccaron A."/>
        </authorList>
    </citation>
    <scope>NUCLEOTIDE SEQUENCE</scope>
    <source>
        <strain evidence="4">PF001</strain>
    </source>
</reference>
<dbReference type="InterPro" id="IPR000061">
    <property type="entry name" value="Surp"/>
</dbReference>
<feature type="compositionally biased region" description="Gly residues" evidence="2">
    <location>
        <begin position="80"/>
        <end position="92"/>
    </location>
</feature>
<feature type="compositionally biased region" description="Acidic residues" evidence="2">
    <location>
        <begin position="543"/>
        <end position="557"/>
    </location>
</feature>
<feature type="region of interest" description="Disordered" evidence="2">
    <location>
        <begin position="434"/>
        <end position="464"/>
    </location>
</feature>
<gene>
    <name evidence="4" type="ORF">HII31_10690</name>
</gene>
<dbReference type="Gene3D" id="1.10.10.790">
    <property type="entry name" value="Surp module"/>
    <property type="match status" value="1"/>
</dbReference>
<dbReference type="PROSITE" id="PS51391">
    <property type="entry name" value="CID"/>
    <property type="match status" value="1"/>
</dbReference>
<organism evidence="4 5">
    <name type="scientific">Pseudocercospora fuligena</name>
    <dbReference type="NCBI Taxonomy" id="685502"/>
    <lineage>
        <taxon>Eukaryota</taxon>
        <taxon>Fungi</taxon>
        <taxon>Dikarya</taxon>
        <taxon>Ascomycota</taxon>
        <taxon>Pezizomycotina</taxon>
        <taxon>Dothideomycetes</taxon>
        <taxon>Dothideomycetidae</taxon>
        <taxon>Mycosphaerellales</taxon>
        <taxon>Mycosphaerellaceae</taxon>
        <taxon>Pseudocercospora</taxon>
    </lineage>
</organism>
<dbReference type="Proteomes" id="UP000660729">
    <property type="component" value="Unassembled WGS sequence"/>
</dbReference>
<dbReference type="InterPro" id="IPR006569">
    <property type="entry name" value="CID_dom"/>
</dbReference>
<dbReference type="Pfam" id="PF01805">
    <property type="entry name" value="Surp"/>
    <property type="match status" value="1"/>
</dbReference>
<name>A0A8H6VIA1_9PEZI</name>
<feature type="compositionally biased region" description="Acidic residues" evidence="2">
    <location>
        <begin position="724"/>
        <end position="760"/>
    </location>
</feature>
<feature type="domain" description="CID" evidence="3">
    <location>
        <begin position="471"/>
        <end position="672"/>
    </location>
</feature>